<sequence length="814" mass="93859">METITATIIRHSFVTKQPASIVFHLAFPFFELNLVLSNWETNPNINRKNFTSKNLFPTITTDNCSTDRYLLNNVTSWIRNLLSNVHSQYEIVPSLIEEKIAISLNNNLCDTLEQCSQQCISIDNIQEIESENILRESSVINSIKEIELSVVSQKDSRFKELLYDEEIEYTKNNFPQETLYSSALPEQRIKSQNIVNEIDTCSESYPAVEQQDGFNEVVNTPIKSLESFPEKSREMESSPEKSCEIESSPEKSCEIESSPEKFCEIESSPEKSREIELSPEKSHEFESSPEKFREIESSNSISQEIQQIEESSETLQMTQSVSSIMSQESEIFDNGERCLLDNSLYVTVIPEEVVSPIPIERAPASLVDIPLDIFIEICYHLPPNSLFALIGVCKQFRNWLRSSSSHITTDIWRTSRTKFITYLPRPPPAGIDEITYIKLAMLERGCQFCGAKTETPKVYWAFRVRCCSSCLRKRITTSPDNLPLWAKTPIDITTVVPYENVPVINSTTGAKIMAYLNSHLESARREFISTPPKYRANWIQKKKNMVTQILTNVQKRERLDELYLRKKSLEDMRTFKMLIEEFKQTKDDKGLKPYKEKYIVQLPSYIEAKEVYRIPFMTNPWPTFILRLKDEYTELMKKTVRLEQITNAILSLITSYDTLSCAINMPPGSGYQIYISDPVIDCLHWCPSFCNPPFVNNDPLIPWTDEFLIQTLIPRLRKEARRLVKKSKVNRPGPFTTVKGCINLAAKQFDDEDKELFVCKLCWKSSKRLHSYEAICRHLTSGCHSIGRVDNERMIEVDKDVVKKVLPNWFAGII</sequence>
<dbReference type="InterPro" id="IPR036047">
    <property type="entry name" value="F-box-like_dom_sf"/>
</dbReference>
<gene>
    <name evidence="3" type="ORF">GMARGA_LOCUS16904</name>
</gene>
<dbReference type="Pfam" id="PF00646">
    <property type="entry name" value="F-box"/>
    <property type="match status" value="1"/>
</dbReference>
<evidence type="ECO:0000259" key="2">
    <source>
        <dbReference type="PROSITE" id="PS50181"/>
    </source>
</evidence>
<reference evidence="3 4" key="1">
    <citation type="submission" date="2021-06" db="EMBL/GenBank/DDBJ databases">
        <authorList>
            <person name="Kallberg Y."/>
            <person name="Tangrot J."/>
            <person name="Rosling A."/>
        </authorList>
    </citation>
    <scope>NUCLEOTIDE SEQUENCE [LARGE SCALE GENOMIC DNA]</scope>
    <source>
        <strain evidence="3 4">120-4 pot B 10/14</strain>
    </source>
</reference>
<organism evidence="3 4">
    <name type="scientific">Gigaspora margarita</name>
    <dbReference type="NCBI Taxonomy" id="4874"/>
    <lineage>
        <taxon>Eukaryota</taxon>
        <taxon>Fungi</taxon>
        <taxon>Fungi incertae sedis</taxon>
        <taxon>Mucoromycota</taxon>
        <taxon>Glomeromycotina</taxon>
        <taxon>Glomeromycetes</taxon>
        <taxon>Diversisporales</taxon>
        <taxon>Gigasporaceae</taxon>
        <taxon>Gigaspora</taxon>
    </lineage>
</organism>
<dbReference type="PROSITE" id="PS50181">
    <property type="entry name" value="FBOX"/>
    <property type="match status" value="1"/>
</dbReference>
<protein>
    <submittedName>
        <fullName evidence="3">35198_t:CDS:1</fullName>
    </submittedName>
</protein>
<dbReference type="InterPro" id="IPR001810">
    <property type="entry name" value="F-box_dom"/>
</dbReference>
<proteinExistence type="predicted"/>
<accession>A0ABN7VC14</accession>
<dbReference type="EMBL" id="CAJVQB010012494">
    <property type="protein sequence ID" value="CAG8755913.1"/>
    <property type="molecule type" value="Genomic_DNA"/>
</dbReference>
<evidence type="ECO:0000313" key="4">
    <source>
        <dbReference type="Proteomes" id="UP000789901"/>
    </source>
</evidence>
<evidence type="ECO:0000256" key="1">
    <source>
        <dbReference type="SAM" id="MobiDB-lite"/>
    </source>
</evidence>
<feature type="compositionally biased region" description="Basic and acidic residues" evidence="1">
    <location>
        <begin position="228"/>
        <end position="296"/>
    </location>
</feature>
<dbReference type="SUPFAM" id="SSF81383">
    <property type="entry name" value="F-box domain"/>
    <property type="match status" value="1"/>
</dbReference>
<dbReference type="Proteomes" id="UP000789901">
    <property type="component" value="Unassembled WGS sequence"/>
</dbReference>
<dbReference type="SMART" id="SM00256">
    <property type="entry name" value="FBOX"/>
    <property type="match status" value="1"/>
</dbReference>
<feature type="domain" description="F-box" evidence="2">
    <location>
        <begin position="363"/>
        <end position="415"/>
    </location>
</feature>
<comment type="caution">
    <text evidence="3">The sequence shown here is derived from an EMBL/GenBank/DDBJ whole genome shotgun (WGS) entry which is preliminary data.</text>
</comment>
<keyword evidence="4" id="KW-1185">Reference proteome</keyword>
<evidence type="ECO:0000313" key="3">
    <source>
        <dbReference type="EMBL" id="CAG8755913.1"/>
    </source>
</evidence>
<name>A0ABN7VC14_GIGMA</name>
<feature type="region of interest" description="Disordered" evidence="1">
    <location>
        <begin position="225"/>
        <end position="298"/>
    </location>
</feature>